<dbReference type="EMBL" id="FMIC01000002">
    <property type="protein sequence ID" value="SCL72497.1"/>
    <property type="molecule type" value="Genomic_DNA"/>
</dbReference>
<dbReference type="PANTHER" id="PTHR10799">
    <property type="entry name" value="SNF2/RAD54 HELICASE FAMILY"/>
    <property type="match status" value="1"/>
</dbReference>
<dbReference type="GO" id="GO:0005524">
    <property type="term" value="F:ATP binding"/>
    <property type="evidence" value="ECO:0007669"/>
    <property type="project" value="InterPro"/>
</dbReference>
<evidence type="ECO:0000256" key="1">
    <source>
        <dbReference type="ARBA" id="ARBA00022801"/>
    </source>
</evidence>
<name>A0A1C6W1Y9_9ACTN</name>
<dbReference type="InterPro" id="IPR027417">
    <property type="entry name" value="P-loop_NTPase"/>
</dbReference>
<dbReference type="InterPro" id="IPR000330">
    <property type="entry name" value="SNF2_N"/>
</dbReference>
<dbReference type="InterPro" id="IPR014001">
    <property type="entry name" value="Helicase_ATP-bd"/>
</dbReference>
<dbReference type="FunFam" id="3.40.50.10810:FF:000031">
    <property type="entry name" value="Helicase, SNF2/RAD54 family"/>
    <property type="match status" value="1"/>
</dbReference>
<evidence type="ECO:0000259" key="2">
    <source>
        <dbReference type="PROSITE" id="PS51192"/>
    </source>
</evidence>
<protein>
    <submittedName>
        <fullName evidence="4">Superfamily II DNA or RNA helicase, SNF2 family</fullName>
    </submittedName>
</protein>
<dbReference type="GO" id="GO:0004386">
    <property type="term" value="F:helicase activity"/>
    <property type="evidence" value="ECO:0007669"/>
    <property type="project" value="UniProtKB-KW"/>
</dbReference>
<dbReference type="InterPro" id="IPR049730">
    <property type="entry name" value="SNF2/RAD54-like_C"/>
</dbReference>
<evidence type="ECO:0000313" key="4">
    <source>
        <dbReference type="EMBL" id="SCL72497.1"/>
    </source>
</evidence>
<dbReference type="OrthoDB" id="9760715at2"/>
<dbReference type="PROSITE" id="PS51192">
    <property type="entry name" value="HELICASE_ATP_BIND_1"/>
    <property type="match status" value="1"/>
</dbReference>
<dbReference type="SMART" id="SM00487">
    <property type="entry name" value="DEXDc"/>
    <property type="match status" value="1"/>
</dbReference>
<dbReference type="Gene3D" id="3.40.50.300">
    <property type="entry name" value="P-loop containing nucleotide triphosphate hydrolases"/>
    <property type="match status" value="1"/>
</dbReference>
<dbReference type="CDD" id="cd18793">
    <property type="entry name" value="SF2_C_SNF"/>
    <property type="match status" value="1"/>
</dbReference>
<dbReference type="FunFam" id="3.40.50.300:FF:000533">
    <property type="entry name" value="Helicase, Snf2 family"/>
    <property type="match status" value="1"/>
</dbReference>
<feature type="domain" description="Helicase ATP-binding" evidence="2">
    <location>
        <begin position="459"/>
        <end position="616"/>
    </location>
</feature>
<evidence type="ECO:0000313" key="5">
    <source>
        <dbReference type="Proteomes" id="UP000199343"/>
    </source>
</evidence>
<accession>A0A1C6W1Y9</accession>
<dbReference type="SUPFAM" id="SSF52540">
    <property type="entry name" value="P-loop containing nucleoside triphosphate hydrolases"/>
    <property type="match status" value="2"/>
</dbReference>
<dbReference type="InterPro" id="IPR022138">
    <property type="entry name" value="DUF3670"/>
</dbReference>
<keyword evidence="1" id="KW-0378">Hydrolase</keyword>
<organism evidence="4 5">
    <name type="scientific">Micromonospora peucetia</name>
    <dbReference type="NCBI Taxonomy" id="47871"/>
    <lineage>
        <taxon>Bacteria</taxon>
        <taxon>Bacillati</taxon>
        <taxon>Actinomycetota</taxon>
        <taxon>Actinomycetes</taxon>
        <taxon>Micromonosporales</taxon>
        <taxon>Micromonosporaceae</taxon>
        <taxon>Micromonospora</taxon>
    </lineage>
</organism>
<dbReference type="InterPro" id="IPR038718">
    <property type="entry name" value="SNF2-like_sf"/>
</dbReference>
<dbReference type="InterPro" id="IPR001650">
    <property type="entry name" value="Helicase_C-like"/>
</dbReference>
<dbReference type="SMART" id="SM00490">
    <property type="entry name" value="HELICc"/>
    <property type="match status" value="1"/>
</dbReference>
<dbReference type="Gene3D" id="3.40.50.10810">
    <property type="entry name" value="Tandem AAA-ATPase domain"/>
    <property type="match status" value="1"/>
</dbReference>
<dbReference type="AlphaFoldDB" id="A0A1C6W1Y9"/>
<keyword evidence="4" id="KW-0547">Nucleotide-binding</keyword>
<dbReference type="Pfam" id="PF00271">
    <property type="entry name" value="Helicase_C"/>
    <property type="match status" value="1"/>
</dbReference>
<gene>
    <name evidence="4" type="ORF">GA0070608_5034</name>
</gene>
<dbReference type="Proteomes" id="UP000199343">
    <property type="component" value="Unassembled WGS sequence"/>
</dbReference>
<keyword evidence="4" id="KW-0347">Helicase</keyword>
<dbReference type="PROSITE" id="PS51194">
    <property type="entry name" value="HELICASE_CTER"/>
    <property type="match status" value="1"/>
</dbReference>
<dbReference type="STRING" id="47871.GA0070608_5034"/>
<reference evidence="4 5" key="1">
    <citation type="submission" date="2016-06" db="EMBL/GenBank/DDBJ databases">
        <authorList>
            <person name="Kjaerup R.B."/>
            <person name="Dalgaard T.S."/>
            <person name="Juul-Madsen H.R."/>
        </authorList>
    </citation>
    <scope>NUCLEOTIDE SEQUENCE [LARGE SCALE GENOMIC DNA]</scope>
    <source>
        <strain evidence="4 5">DSM 43363</strain>
    </source>
</reference>
<dbReference type="Pfam" id="PF00176">
    <property type="entry name" value="SNF2-rel_dom"/>
    <property type="match status" value="1"/>
</dbReference>
<sequence>MTIGSHAVTFTPADPPRAGVLLVWSPDGDAPPGGPGDPVKVTLATPPHGQPASVPARRVSVATGVPLLLAGPATDPAAAFWAAAAREALHLAARGLLLPAVTPTGHDTWRVGPLTVDDEARQARLAAAMPATARATPVPGRTPAWLPDPARLLRDFLDAVADTLPRDDAATCAWSALPPTPVGRLRDWAARVAADADAAVRLSLRLEHRDTPDAPWLLVAQVHRRTTPGLLTDTAALWRATAPGFPPGSRDAALLALRHAVRVWPPLAGLLEAAVPDALTLADTQVVDLATGAATRLAAEGVDVHWPAGLDRDLTTSAVLRAPARAGGGGLLAEPGDLTLHWRLSLHGTPLTPAELALLADAHRPVVRLRERWVLVPPELARRAREPRAGSLAAMPALRAALTGATHVDGERVDVRTEGWLADTARRLTDSDGMPPVPVPAGLAATLRDYQRHGLRWLAGLTALGLGGCLADDMGLGKTVTLIALHLHRQADPATAGETLVLCPASLLGNWEREIRRFAPGAPVRRFHGPGRSLDGLDGGFVLTTWATLRRDAARLAARRWPLLVADEAQHVKNAHSETATALRAIPAAARVALTGTPVENDLTDLWAILDWTTPGLLGTLTEFRARWVGPVQTDRDPDAGRDLARLVGPFLLRRRKSDPGIAPELPAKTETDQPVALTAEQAALYQACVAELLDTIADTDGFARHGLVVKLLTALKQICNHPAHYLRETAPRLAGRSGKLDLLDELLDTIIPGGGAVLVFTQYVAMARLLHRHLTDRGVGALLLHGGLPVAARDDLVRRFDAGEAPVFLLSLRAAGTGLNLTRADHVVHYDRWWNPAVEDQATDRAYRIGQTRPVQVHRLIAEGTVEDRVAALLAGKRELAEAVLDAGAAALTALDDTELADLVTLGGDR</sequence>
<dbReference type="GO" id="GO:0016787">
    <property type="term" value="F:hydrolase activity"/>
    <property type="evidence" value="ECO:0007669"/>
    <property type="project" value="UniProtKB-KW"/>
</dbReference>
<dbReference type="Pfam" id="PF12419">
    <property type="entry name" value="DUF3670"/>
    <property type="match status" value="1"/>
</dbReference>
<feature type="domain" description="Helicase C-terminal" evidence="3">
    <location>
        <begin position="743"/>
        <end position="897"/>
    </location>
</feature>
<evidence type="ECO:0000259" key="3">
    <source>
        <dbReference type="PROSITE" id="PS51194"/>
    </source>
</evidence>
<proteinExistence type="predicted"/>
<dbReference type="RefSeq" id="WP_091630897.1">
    <property type="nucleotide sequence ID" value="NZ_FMIC01000002.1"/>
</dbReference>
<keyword evidence="4" id="KW-0067">ATP-binding</keyword>